<reference evidence="1" key="1">
    <citation type="submission" date="2021-03" db="EMBL/GenBank/DDBJ databases">
        <title>Draft genome sequence of rust myrtle Austropuccinia psidii MF-1, a brazilian biotype.</title>
        <authorList>
            <person name="Quecine M.C."/>
            <person name="Pachon D.M.R."/>
            <person name="Bonatelli M.L."/>
            <person name="Correr F.H."/>
            <person name="Franceschini L.M."/>
            <person name="Leite T.F."/>
            <person name="Margarido G.R.A."/>
            <person name="Almeida C.A."/>
            <person name="Ferrarezi J.A."/>
            <person name="Labate C.A."/>
        </authorList>
    </citation>
    <scope>NUCLEOTIDE SEQUENCE</scope>
    <source>
        <strain evidence="1">MF-1</strain>
    </source>
</reference>
<name>A0A9Q3F7P7_9BASI</name>
<accession>A0A9Q3F7P7</accession>
<gene>
    <name evidence="1" type="ORF">O181_073719</name>
</gene>
<dbReference type="Proteomes" id="UP000765509">
    <property type="component" value="Unassembled WGS sequence"/>
</dbReference>
<proteinExistence type="predicted"/>
<evidence type="ECO:0000313" key="2">
    <source>
        <dbReference type="Proteomes" id="UP000765509"/>
    </source>
</evidence>
<dbReference type="Pfam" id="PF14223">
    <property type="entry name" value="Retrotran_gag_2"/>
    <property type="match status" value="1"/>
</dbReference>
<sequence>MRHLNESIVAFVGNKITPEEKGDGRALWRMLKDKFGGSGVQAQEIALDKFLEQKFKNLDQWVEDLQTTTRRMSITGTDVNNALVSRLAIRTLPNKYKSLIRILTYGNQYPTIEDIIVNVEKD</sequence>
<evidence type="ECO:0000313" key="1">
    <source>
        <dbReference type="EMBL" id="MBW0534004.1"/>
    </source>
</evidence>
<dbReference type="EMBL" id="AVOT02039020">
    <property type="protein sequence ID" value="MBW0534004.1"/>
    <property type="molecule type" value="Genomic_DNA"/>
</dbReference>
<comment type="caution">
    <text evidence="1">The sequence shown here is derived from an EMBL/GenBank/DDBJ whole genome shotgun (WGS) entry which is preliminary data.</text>
</comment>
<protein>
    <submittedName>
        <fullName evidence="1">Uncharacterized protein</fullName>
    </submittedName>
</protein>
<organism evidence="1 2">
    <name type="scientific">Austropuccinia psidii MF-1</name>
    <dbReference type="NCBI Taxonomy" id="1389203"/>
    <lineage>
        <taxon>Eukaryota</taxon>
        <taxon>Fungi</taxon>
        <taxon>Dikarya</taxon>
        <taxon>Basidiomycota</taxon>
        <taxon>Pucciniomycotina</taxon>
        <taxon>Pucciniomycetes</taxon>
        <taxon>Pucciniales</taxon>
        <taxon>Sphaerophragmiaceae</taxon>
        <taxon>Austropuccinia</taxon>
    </lineage>
</organism>
<dbReference type="AlphaFoldDB" id="A0A9Q3F7P7"/>
<dbReference type="OrthoDB" id="2783063at2759"/>
<keyword evidence="2" id="KW-1185">Reference proteome</keyword>